<protein>
    <submittedName>
        <fullName evidence="1">Uncharacterized protein</fullName>
    </submittedName>
</protein>
<organism evidence="1">
    <name type="scientific">marine metagenome</name>
    <dbReference type="NCBI Taxonomy" id="408172"/>
    <lineage>
        <taxon>unclassified sequences</taxon>
        <taxon>metagenomes</taxon>
        <taxon>ecological metagenomes</taxon>
    </lineage>
</organism>
<evidence type="ECO:0000313" key="1">
    <source>
        <dbReference type="EMBL" id="SVD59057.1"/>
    </source>
</evidence>
<sequence length="28" mass="3228">MISMANYAVKKFYLDCLVKNIVLGDIHK</sequence>
<dbReference type="AlphaFoldDB" id="A0A382WJN0"/>
<reference evidence="1" key="1">
    <citation type="submission" date="2018-05" db="EMBL/GenBank/DDBJ databases">
        <authorList>
            <person name="Lanie J.A."/>
            <person name="Ng W.-L."/>
            <person name="Kazmierczak K.M."/>
            <person name="Andrzejewski T.M."/>
            <person name="Davidsen T.M."/>
            <person name="Wayne K.J."/>
            <person name="Tettelin H."/>
            <person name="Glass J.I."/>
            <person name="Rusch D."/>
            <person name="Podicherti R."/>
            <person name="Tsui H.-C.T."/>
            <person name="Winkler M.E."/>
        </authorList>
    </citation>
    <scope>NUCLEOTIDE SEQUENCE</scope>
</reference>
<accession>A0A382WJN0</accession>
<name>A0A382WJN0_9ZZZZ</name>
<proteinExistence type="predicted"/>
<gene>
    <name evidence="1" type="ORF">METZ01_LOCUS411911</name>
</gene>
<dbReference type="EMBL" id="UINC01160421">
    <property type="protein sequence ID" value="SVD59057.1"/>
    <property type="molecule type" value="Genomic_DNA"/>
</dbReference>